<sequence length="414" mass="46556">LKLNSNGNILSNATIYTAIESDGEQPLWIQQFADLEIVLLSDIMANVLVTSKDPPKNEPNESELDEISDEMVQRLNASIMRNLDDMTTFVHETHPSVTLLFSGGVDSLLLAHLLHKCIDPSMCIDLINVSFDQNSKWVRKRDSCILLIANNILQDFSGAPDRVRGIEAYEHLRECYPSREFRLILVNVDRDELADCRRRHIARLVRPSETVLDDSIACVLWFAARAEGVLYANTTMPPESLKHSSNSQVDRVKSESKVVIVGSGADELFGGYSRHRGCYENAGRLAAIDEMQRELIRIGERNLGRDDRIISAHSKDVRAPYLDDLFVEWVNCLPLELKSDFTKIRGVGEKALIRRALKHFGAPRTLFAAPKRAMQFGTRIAKLEERKEKGSDRCSRLVVNDSDAILVGNIANTN</sequence>
<keyword evidence="3" id="KW-0315">Glutamine amidotransferase</keyword>
<dbReference type="InterPro" id="IPR001962">
    <property type="entry name" value="Asn_synthase"/>
</dbReference>
<evidence type="ECO:0000313" key="5">
    <source>
        <dbReference type="WBParaSite" id="ASIM_0000118701-mRNA-1"/>
    </source>
</evidence>
<dbReference type="GO" id="GO:0004066">
    <property type="term" value="F:asparagine synthase (glutamine-hydrolyzing) activity"/>
    <property type="evidence" value="ECO:0007669"/>
    <property type="project" value="InterPro"/>
</dbReference>
<protein>
    <submittedName>
        <fullName evidence="5">Alternative protein ASNSD1 (inferred by orthology to a human protein)</fullName>
    </submittedName>
</protein>
<dbReference type="PANTHER" id="PTHR45937">
    <property type="entry name" value="ASPARAGINE SYNTHETASE DOMAIN-CONTAINING PROTEIN 1"/>
    <property type="match status" value="1"/>
</dbReference>
<keyword evidence="1" id="KW-0028">Amino-acid biosynthesis</keyword>
<keyword evidence="2" id="KW-0061">Asparagine biosynthesis</keyword>
<dbReference type="PANTHER" id="PTHR45937:SF1">
    <property type="entry name" value="ASPARAGINE SYNTHETASE DOMAIN-CONTAINING PROTEIN 1"/>
    <property type="match status" value="1"/>
</dbReference>
<dbReference type="Gene3D" id="3.40.50.620">
    <property type="entry name" value="HUPs"/>
    <property type="match status" value="1"/>
</dbReference>
<name>A0A0M3J0Z3_ANISI</name>
<evidence type="ECO:0000256" key="2">
    <source>
        <dbReference type="ARBA" id="ARBA00022888"/>
    </source>
</evidence>
<dbReference type="CDD" id="cd01991">
    <property type="entry name" value="Asn_synthase_B_C"/>
    <property type="match status" value="1"/>
</dbReference>
<proteinExistence type="predicted"/>
<dbReference type="InterPro" id="IPR051857">
    <property type="entry name" value="Asn_synthetase_domain"/>
</dbReference>
<evidence type="ECO:0000259" key="4">
    <source>
        <dbReference type="Pfam" id="PF00733"/>
    </source>
</evidence>
<evidence type="ECO:0000256" key="1">
    <source>
        <dbReference type="ARBA" id="ARBA00022605"/>
    </source>
</evidence>
<dbReference type="Pfam" id="PF00733">
    <property type="entry name" value="Asn_synthase"/>
    <property type="match status" value="2"/>
</dbReference>
<accession>A0A0M3J0Z3</accession>
<dbReference type="SUPFAM" id="SSF52402">
    <property type="entry name" value="Adenine nucleotide alpha hydrolases-like"/>
    <property type="match status" value="1"/>
</dbReference>
<feature type="domain" description="Asparagine synthetase" evidence="4">
    <location>
        <begin position="251"/>
        <end position="282"/>
    </location>
</feature>
<feature type="domain" description="Asparagine synthetase" evidence="4">
    <location>
        <begin position="289"/>
        <end position="379"/>
    </location>
</feature>
<dbReference type="AlphaFoldDB" id="A0A0M3J0Z3"/>
<dbReference type="GO" id="GO:0006529">
    <property type="term" value="P:asparagine biosynthetic process"/>
    <property type="evidence" value="ECO:0007669"/>
    <property type="project" value="UniProtKB-KW"/>
</dbReference>
<dbReference type="InterPro" id="IPR014729">
    <property type="entry name" value="Rossmann-like_a/b/a_fold"/>
</dbReference>
<organism evidence="5">
    <name type="scientific">Anisakis simplex</name>
    <name type="common">Herring worm</name>
    <dbReference type="NCBI Taxonomy" id="6269"/>
    <lineage>
        <taxon>Eukaryota</taxon>
        <taxon>Metazoa</taxon>
        <taxon>Ecdysozoa</taxon>
        <taxon>Nematoda</taxon>
        <taxon>Chromadorea</taxon>
        <taxon>Rhabditida</taxon>
        <taxon>Spirurina</taxon>
        <taxon>Ascaridomorpha</taxon>
        <taxon>Ascaridoidea</taxon>
        <taxon>Anisakidae</taxon>
        <taxon>Anisakis</taxon>
        <taxon>Anisakis simplex complex</taxon>
    </lineage>
</organism>
<dbReference type="WBParaSite" id="ASIM_0000118701-mRNA-1">
    <property type="protein sequence ID" value="ASIM_0000118701-mRNA-1"/>
    <property type="gene ID" value="ASIM_0000118701"/>
</dbReference>
<evidence type="ECO:0000256" key="3">
    <source>
        <dbReference type="ARBA" id="ARBA00022962"/>
    </source>
</evidence>
<reference evidence="5" key="1">
    <citation type="submission" date="2017-02" db="UniProtKB">
        <authorList>
            <consortium name="WormBaseParasite"/>
        </authorList>
    </citation>
    <scope>IDENTIFICATION</scope>
</reference>